<dbReference type="AlphaFoldDB" id="A0A0F5K244"/>
<proteinExistence type="predicted"/>
<reference evidence="1 2" key="1">
    <citation type="submission" date="2015-03" db="EMBL/GenBank/DDBJ databases">
        <title>Draft Genome Sequence of Burkholderia andropogonis type strain ICMP2807, isolated from Sorghum bicolor.</title>
        <authorList>
            <person name="Lopes-Santos L."/>
            <person name="Castro D.B."/>
            <person name="Ottoboni L.M."/>
            <person name="Park D."/>
            <person name="Weirc B.S."/>
            <person name="Destefano S.A."/>
        </authorList>
    </citation>
    <scope>NUCLEOTIDE SEQUENCE [LARGE SCALE GENOMIC DNA]</scope>
    <source>
        <strain evidence="1 2">ICMP2807</strain>
    </source>
</reference>
<sequence length="411" mass="45424">MRSRPVAKRLPADAEKLIGLSLALYASGSRIEDRFWEQKIDTLLARMLRAGHQAALDAALDHLQAHYAPAYGALADLAETQSESVVIEHDGQSWDVVLVAAPILVWTRFLIPSGPLKGEPLDALRNQFEGHLAASGSKVSLVPYLYSIDQLPRAHAEAFKLSHQLAKATVEGVAPRLSWGDLPESAPILADPRFLLAVIAAPSGEALFRWQDTDDSAPRGQRIERAHCLEQWRAQASPVLASILAGCEFECLLPDAYHSACRDADERIRPHTIRTAVRYLEDTLQTEAKALRAVIGGFGEQYIDEYRIGFTLRGANDVLYGVIWPLYGRENGDLEDGEEESEVGEEAINAPLETIVTLLRECGITDIRRLNERFDPEYCEDCGVPLYPDPHGDIVHAEMPEDAAAGQQHFH</sequence>
<comment type="caution">
    <text evidence="1">The sequence shown here is derived from an EMBL/GenBank/DDBJ whole genome shotgun (WGS) entry which is preliminary data.</text>
</comment>
<protein>
    <recommendedName>
        <fullName evidence="3">DUF2863 domain-containing protein</fullName>
    </recommendedName>
</protein>
<organism evidence="1 2">
    <name type="scientific">Robbsia andropogonis</name>
    <dbReference type="NCBI Taxonomy" id="28092"/>
    <lineage>
        <taxon>Bacteria</taxon>
        <taxon>Pseudomonadati</taxon>
        <taxon>Pseudomonadota</taxon>
        <taxon>Betaproteobacteria</taxon>
        <taxon>Burkholderiales</taxon>
        <taxon>Burkholderiaceae</taxon>
        <taxon>Robbsia</taxon>
    </lineage>
</organism>
<accession>A0A0F5K244</accession>
<name>A0A0F5K244_9BURK</name>
<dbReference type="InterPro" id="IPR021292">
    <property type="entry name" value="DUF2863"/>
</dbReference>
<dbReference type="OrthoDB" id="5291868at2"/>
<evidence type="ECO:0000313" key="1">
    <source>
        <dbReference type="EMBL" id="KKB64005.1"/>
    </source>
</evidence>
<dbReference type="PATRIC" id="fig|28092.6.peg.1881"/>
<dbReference type="Pfam" id="PF11062">
    <property type="entry name" value="DUF2863"/>
    <property type="match status" value="1"/>
</dbReference>
<dbReference type="STRING" id="28092.WM40_07930"/>
<dbReference type="EMBL" id="LAQU01000006">
    <property type="protein sequence ID" value="KKB64005.1"/>
    <property type="molecule type" value="Genomic_DNA"/>
</dbReference>
<gene>
    <name evidence="1" type="ORF">WM40_07930</name>
</gene>
<dbReference type="RefSeq" id="WP_024901390.1">
    <property type="nucleotide sequence ID" value="NZ_CADFGU010000002.1"/>
</dbReference>
<dbReference type="Proteomes" id="UP000033618">
    <property type="component" value="Unassembled WGS sequence"/>
</dbReference>
<keyword evidence="2" id="KW-1185">Reference proteome</keyword>
<evidence type="ECO:0008006" key="3">
    <source>
        <dbReference type="Google" id="ProtNLM"/>
    </source>
</evidence>
<evidence type="ECO:0000313" key="2">
    <source>
        <dbReference type="Proteomes" id="UP000033618"/>
    </source>
</evidence>